<dbReference type="Proteomes" id="UP000321393">
    <property type="component" value="Unassembled WGS sequence"/>
</dbReference>
<dbReference type="OrthoDB" id="1938972at2759"/>
<feature type="domain" description="Reverse transcriptase Ty1/copia-type" evidence="1">
    <location>
        <begin position="229"/>
        <end position="307"/>
    </location>
</feature>
<name>A0A5A7UPV2_CUCMM</name>
<evidence type="ECO:0000259" key="1">
    <source>
        <dbReference type="Pfam" id="PF07727"/>
    </source>
</evidence>
<proteinExistence type="predicted"/>
<dbReference type="PANTHER" id="PTHR11439">
    <property type="entry name" value="GAG-POL-RELATED RETROTRANSPOSON"/>
    <property type="match status" value="1"/>
</dbReference>
<dbReference type="InterPro" id="IPR013103">
    <property type="entry name" value="RVT_2"/>
</dbReference>
<reference evidence="2 3" key="1">
    <citation type="submission" date="2019-08" db="EMBL/GenBank/DDBJ databases">
        <title>Draft genome sequences of two oriental melons (Cucumis melo L. var makuwa).</title>
        <authorList>
            <person name="Kwon S.-Y."/>
        </authorList>
    </citation>
    <scope>NUCLEOTIDE SEQUENCE [LARGE SCALE GENOMIC DNA]</scope>
    <source>
        <strain evidence="3">cv. SW 3</strain>
        <tissue evidence="2">Leaf</tissue>
    </source>
</reference>
<dbReference type="Pfam" id="PF07727">
    <property type="entry name" value="RVT_2"/>
    <property type="match status" value="1"/>
</dbReference>
<dbReference type="AlphaFoldDB" id="A0A5A7UPV2"/>
<dbReference type="SUPFAM" id="SSF56672">
    <property type="entry name" value="DNA/RNA polymerases"/>
    <property type="match status" value="1"/>
</dbReference>
<keyword evidence="2" id="KW-0418">Kinase</keyword>
<evidence type="ECO:0000313" key="2">
    <source>
        <dbReference type="EMBL" id="KAA0056657.1"/>
    </source>
</evidence>
<dbReference type="GO" id="GO:0016301">
    <property type="term" value="F:kinase activity"/>
    <property type="evidence" value="ECO:0007669"/>
    <property type="project" value="UniProtKB-KW"/>
</dbReference>
<keyword evidence="2" id="KW-0808">Transferase</keyword>
<evidence type="ECO:0000313" key="3">
    <source>
        <dbReference type="Proteomes" id="UP000321393"/>
    </source>
</evidence>
<dbReference type="PANTHER" id="PTHR11439:SF467">
    <property type="entry name" value="INTEGRASE CATALYTIC DOMAIN-CONTAINING PROTEIN"/>
    <property type="match status" value="1"/>
</dbReference>
<organism evidence="2 3">
    <name type="scientific">Cucumis melo var. makuwa</name>
    <name type="common">Oriental melon</name>
    <dbReference type="NCBI Taxonomy" id="1194695"/>
    <lineage>
        <taxon>Eukaryota</taxon>
        <taxon>Viridiplantae</taxon>
        <taxon>Streptophyta</taxon>
        <taxon>Embryophyta</taxon>
        <taxon>Tracheophyta</taxon>
        <taxon>Spermatophyta</taxon>
        <taxon>Magnoliopsida</taxon>
        <taxon>eudicotyledons</taxon>
        <taxon>Gunneridae</taxon>
        <taxon>Pentapetalae</taxon>
        <taxon>rosids</taxon>
        <taxon>fabids</taxon>
        <taxon>Cucurbitales</taxon>
        <taxon>Cucurbitaceae</taxon>
        <taxon>Benincaseae</taxon>
        <taxon>Cucumis</taxon>
    </lineage>
</organism>
<gene>
    <name evidence="2" type="ORF">E6C27_scaffold288G001890</name>
</gene>
<accession>A0A5A7UPV2</accession>
<comment type="caution">
    <text evidence="2">The sequence shown here is derived from an EMBL/GenBank/DDBJ whole genome shotgun (WGS) entry which is preliminary data.</text>
</comment>
<protein>
    <submittedName>
        <fullName evidence="2">Cysteine-rich RLK (RECEPTOR-like protein kinase) 8</fullName>
    </submittedName>
</protein>
<sequence length="473" mass="53035">MVVMIFFNGLLLEVGMEKAKILSDSNIPSLDDVVTRVLHIEISPNGISIPQSSSVLISKNNNPWAPRVMDGNVRRKSYDHRKQDSTEIVCNYCHKYAKFQNYQDSLQASSSSIPIDRVTKKIIGRGYESGGLYLFDHQVPQAVACLVVPSPFEVHCRLGHPSLFALKKFYPEFRIPSSILNGEIPYHVIRVLKRGIVVIVLLLKDSCSPSMPPSSFDDLPGPSDYLPIALRKGKKAIGCKWVFFIKVNLDGIVARLKARLVAKGYAQTYGIDYSYTFSPIAKLTSIRLFLSMATTHNWPLHQLDIKNPPRFVVHGESDKKSTSDHFVFYRRSNNGIVLLVVYVDDIVITGNNASSISSLKTFLQEKLGAKPSGTPMMPNQQLVKEGKLCKDPGRSKRLVGKLNYLTMTRPYIAYSDRRSTFGYCVFVDGNLISWKRYVKTGEQLGDILTKAVNGARISYLCNKLDMIDIFAPI</sequence>
<dbReference type="EMBL" id="SSTE01007373">
    <property type="protein sequence ID" value="KAA0056657.1"/>
    <property type="molecule type" value="Genomic_DNA"/>
</dbReference>
<dbReference type="STRING" id="1194695.A0A5A7UPV2"/>
<dbReference type="InterPro" id="IPR043502">
    <property type="entry name" value="DNA/RNA_pol_sf"/>
</dbReference>